<gene>
    <name evidence="2" type="ORF">L249_2115</name>
</gene>
<dbReference type="Proteomes" id="UP000253664">
    <property type="component" value="Unassembled WGS sequence"/>
</dbReference>
<feature type="compositionally biased region" description="Basic and acidic residues" evidence="1">
    <location>
        <begin position="55"/>
        <end position="67"/>
    </location>
</feature>
<name>A0A367LP27_9HYPO</name>
<organism evidence="2 3">
    <name type="scientific">Ophiocordyceps polyrhachis-furcata BCC 54312</name>
    <dbReference type="NCBI Taxonomy" id="1330021"/>
    <lineage>
        <taxon>Eukaryota</taxon>
        <taxon>Fungi</taxon>
        <taxon>Dikarya</taxon>
        <taxon>Ascomycota</taxon>
        <taxon>Pezizomycotina</taxon>
        <taxon>Sordariomycetes</taxon>
        <taxon>Hypocreomycetidae</taxon>
        <taxon>Hypocreales</taxon>
        <taxon>Ophiocordycipitaceae</taxon>
        <taxon>Ophiocordyceps</taxon>
    </lineage>
</organism>
<dbReference type="AlphaFoldDB" id="A0A367LP27"/>
<protein>
    <submittedName>
        <fullName evidence="2">Uncharacterized protein</fullName>
    </submittedName>
</protein>
<reference evidence="2 3" key="1">
    <citation type="journal article" date="2015" name="BMC Genomics">
        <title>Insights from the genome of Ophiocordyceps polyrhachis-furcata to pathogenicity and host specificity in insect fungi.</title>
        <authorList>
            <person name="Wichadakul D."/>
            <person name="Kobmoo N."/>
            <person name="Ingsriswang S."/>
            <person name="Tangphatsornruang S."/>
            <person name="Chantasingh D."/>
            <person name="Luangsa-ard J.J."/>
            <person name="Eurwilaichitr L."/>
        </authorList>
    </citation>
    <scope>NUCLEOTIDE SEQUENCE [LARGE SCALE GENOMIC DNA]</scope>
    <source>
        <strain evidence="2 3">BCC 54312</strain>
    </source>
</reference>
<comment type="caution">
    <text evidence="2">The sequence shown here is derived from an EMBL/GenBank/DDBJ whole genome shotgun (WGS) entry which is preliminary data.</text>
</comment>
<evidence type="ECO:0000313" key="2">
    <source>
        <dbReference type="EMBL" id="RCI16194.1"/>
    </source>
</evidence>
<dbReference type="EMBL" id="LKCN02000001">
    <property type="protein sequence ID" value="RCI16194.1"/>
    <property type="molecule type" value="Genomic_DNA"/>
</dbReference>
<accession>A0A367LP27</accession>
<sequence>MEIERDGDEEGKKKKHNKKMVRDLSSPFSPSSPARRPQGQHHLPPPYMLRPGKPAKPDEIPHQKDFI</sequence>
<feature type="region of interest" description="Disordered" evidence="1">
    <location>
        <begin position="1"/>
        <end position="67"/>
    </location>
</feature>
<proteinExistence type="predicted"/>
<keyword evidence="3" id="KW-1185">Reference proteome</keyword>
<evidence type="ECO:0000256" key="1">
    <source>
        <dbReference type="SAM" id="MobiDB-lite"/>
    </source>
</evidence>
<evidence type="ECO:0000313" key="3">
    <source>
        <dbReference type="Proteomes" id="UP000253664"/>
    </source>
</evidence>